<feature type="transmembrane region" description="Helical" evidence="1">
    <location>
        <begin position="239"/>
        <end position="262"/>
    </location>
</feature>
<feature type="transmembrane region" description="Helical" evidence="1">
    <location>
        <begin position="431"/>
        <end position="451"/>
    </location>
</feature>
<keyword evidence="1" id="KW-1133">Transmembrane helix</keyword>
<gene>
    <name evidence="2" type="ORF">EHR06_00820</name>
</gene>
<feature type="transmembrane region" description="Helical" evidence="1">
    <location>
        <begin position="163"/>
        <end position="185"/>
    </location>
</feature>
<name>A0A4Z1ARK9_9LEPT</name>
<keyword evidence="1" id="KW-0472">Membrane</keyword>
<feature type="transmembrane region" description="Helical" evidence="1">
    <location>
        <begin position="304"/>
        <end position="324"/>
    </location>
</feature>
<dbReference type="Pfam" id="PF26314">
    <property type="entry name" value="MptA_B_family"/>
    <property type="match status" value="1"/>
</dbReference>
<organism evidence="2 3">
    <name type="scientific">Leptospira dzoumogneensis</name>
    <dbReference type="NCBI Taxonomy" id="2484904"/>
    <lineage>
        <taxon>Bacteria</taxon>
        <taxon>Pseudomonadati</taxon>
        <taxon>Spirochaetota</taxon>
        <taxon>Spirochaetia</taxon>
        <taxon>Leptospirales</taxon>
        <taxon>Leptospiraceae</taxon>
        <taxon>Leptospira</taxon>
    </lineage>
</organism>
<dbReference type="EMBL" id="RQHS01000001">
    <property type="protein sequence ID" value="TGN04257.1"/>
    <property type="molecule type" value="Genomic_DNA"/>
</dbReference>
<reference evidence="2" key="1">
    <citation type="journal article" date="2019" name="PLoS Negl. Trop. Dis.">
        <title>Revisiting the worldwide diversity of Leptospira species in the environment.</title>
        <authorList>
            <person name="Vincent A.T."/>
            <person name="Schiettekatte O."/>
            <person name="Bourhy P."/>
            <person name="Veyrier F.J."/>
            <person name="Picardeau M."/>
        </authorList>
    </citation>
    <scope>NUCLEOTIDE SEQUENCE [LARGE SCALE GENOMIC DNA]</scope>
    <source>
        <strain evidence="2">201601113</strain>
    </source>
</reference>
<feature type="transmembrane region" description="Helical" evidence="1">
    <location>
        <begin position="274"/>
        <end position="292"/>
    </location>
</feature>
<accession>A0A4Z1ARK9</accession>
<feature type="transmembrane region" description="Helical" evidence="1">
    <location>
        <begin position="336"/>
        <end position="355"/>
    </location>
</feature>
<keyword evidence="3" id="KW-1185">Reference proteome</keyword>
<feature type="transmembrane region" description="Helical" evidence="1">
    <location>
        <begin position="69"/>
        <end position="88"/>
    </location>
</feature>
<feature type="transmembrane region" description="Helical" evidence="1">
    <location>
        <begin position="12"/>
        <end position="35"/>
    </location>
</feature>
<evidence type="ECO:0008006" key="4">
    <source>
        <dbReference type="Google" id="ProtNLM"/>
    </source>
</evidence>
<dbReference type="OrthoDB" id="346168at2"/>
<sequence>MVNIIVQYASNCRGNVGASTILLLWALPLALFPVFFGRSDTWLLCGAFFFSLSLYFIFLKFFSKGREKFGIWAGILLRIWFLFTPVFLSEDIYRFLWDGILVSEGLSPYSELPIHINLGVNQGLEKELLSKMNSPNYYSVYPPILQFLFLVPVFFLKKGLSVVWAVSIWKSILILFELGILYIFYKIKKEEVSGNFLKYWLHPLVLWEGIGNGHPEPILFFFLLLGILSWEKGKVLEGFTFYLASILTKILPLLALPFLFFYWCRRSTVRKVSLFFGANILIFGSILVWFLFSGTGEKILEEHWRKGIGVYFTLFEFHGGIYYLLKNLIKHTWYPYSTGIVLGILSIFAISYYSFKVSKKDPENKTIFLLTVWIHICGIYYLFSSTIHPWYFLPILGASVFTKTIWPLAASSIWILSYSTYSSLPYYDMDWVLVLEHSIVICTFFWETFYLKNFSCLNSKEDKYTSKIRA</sequence>
<keyword evidence="1" id="KW-0812">Transmembrane</keyword>
<protein>
    <recommendedName>
        <fullName evidence="4">DUF2029 domain-containing protein</fullName>
    </recommendedName>
</protein>
<evidence type="ECO:0000256" key="1">
    <source>
        <dbReference type="SAM" id="Phobius"/>
    </source>
</evidence>
<feature type="transmembrane region" description="Helical" evidence="1">
    <location>
        <begin position="41"/>
        <end position="62"/>
    </location>
</feature>
<dbReference type="Proteomes" id="UP000297241">
    <property type="component" value="Unassembled WGS sequence"/>
</dbReference>
<proteinExistence type="predicted"/>
<dbReference type="AlphaFoldDB" id="A0A4Z1ARK9"/>
<evidence type="ECO:0000313" key="2">
    <source>
        <dbReference type="EMBL" id="TGN04257.1"/>
    </source>
</evidence>
<feature type="transmembrane region" description="Helical" evidence="1">
    <location>
        <begin position="390"/>
        <end position="416"/>
    </location>
</feature>
<evidence type="ECO:0000313" key="3">
    <source>
        <dbReference type="Proteomes" id="UP000297241"/>
    </source>
</evidence>
<comment type="caution">
    <text evidence="2">The sequence shown here is derived from an EMBL/GenBank/DDBJ whole genome shotgun (WGS) entry which is preliminary data.</text>
</comment>
<feature type="transmembrane region" description="Helical" evidence="1">
    <location>
        <begin position="367"/>
        <end position="383"/>
    </location>
</feature>
<feature type="transmembrane region" description="Helical" evidence="1">
    <location>
        <begin position="138"/>
        <end position="156"/>
    </location>
</feature>